<evidence type="ECO:0000313" key="3">
    <source>
        <dbReference type="EMBL" id="RLO05961.1"/>
    </source>
</evidence>
<reference evidence="3 4" key="1">
    <citation type="journal article" date="2018" name="J. Invertebr. Pathol.">
        <title>New genotyping method for the causative agent of crayfish plague (Aphanomyces astaci) based on whole genome data.</title>
        <authorList>
            <person name="Minardi D."/>
            <person name="Studholme D.J."/>
            <person name="van der Giezen M."/>
            <person name="Pretto T."/>
            <person name="Oidtmann B."/>
        </authorList>
    </citation>
    <scope>NUCLEOTIDE SEQUENCE [LARGE SCALE GENOMIC DNA]</scope>
    <source>
        <strain evidence="3 4">KB13</strain>
    </source>
</reference>
<sequence>MRGMHTLWLAGNQLQVLPSELSQCTQLTALLVDRNDLQSLPRSITALPNLHTLSVDRKTFALLDPAVLTFCTALPTFDILGL</sequence>
<dbReference type="InterPro" id="IPR032675">
    <property type="entry name" value="LRR_dom_sf"/>
</dbReference>
<organism evidence="3 4">
    <name type="scientific">Aphanomyces astaci</name>
    <name type="common">Crayfish plague agent</name>
    <dbReference type="NCBI Taxonomy" id="112090"/>
    <lineage>
        <taxon>Eukaryota</taxon>
        <taxon>Sar</taxon>
        <taxon>Stramenopiles</taxon>
        <taxon>Oomycota</taxon>
        <taxon>Saprolegniomycetes</taxon>
        <taxon>Saprolegniales</taxon>
        <taxon>Verrucalvaceae</taxon>
        <taxon>Aphanomyces</taxon>
    </lineage>
</organism>
<dbReference type="PANTHER" id="PTHR48051">
    <property type="match status" value="1"/>
</dbReference>
<comment type="caution">
    <text evidence="3">The sequence shown here is derived from an EMBL/GenBank/DDBJ whole genome shotgun (WGS) entry which is preliminary data.</text>
</comment>
<evidence type="ECO:0000313" key="4">
    <source>
        <dbReference type="Proteomes" id="UP000275652"/>
    </source>
</evidence>
<name>A0A9X8DYJ5_APHAT</name>
<dbReference type="InterPro" id="IPR050216">
    <property type="entry name" value="LRR_domain-containing"/>
</dbReference>
<proteinExistence type="predicted"/>
<protein>
    <submittedName>
        <fullName evidence="3">Uncharacterized protein</fullName>
    </submittedName>
</protein>
<dbReference type="EMBL" id="QUTI01025959">
    <property type="protein sequence ID" value="RLO05961.1"/>
    <property type="molecule type" value="Genomic_DNA"/>
</dbReference>
<accession>A0A9X8DYJ5</accession>
<keyword evidence="1" id="KW-0433">Leucine-rich repeat</keyword>
<evidence type="ECO:0000256" key="1">
    <source>
        <dbReference type="ARBA" id="ARBA00022614"/>
    </source>
</evidence>
<dbReference type="SUPFAM" id="SSF52058">
    <property type="entry name" value="L domain-like"/>
    <property type="match status" value="1"/>
</dbReference>
<dbReference type="Proteomes" id="UP000275652">
    <property type="component" value="Unassembled WGS sequence"/>
</dbReference>
<evidence type="ECO:0000256" key="2">
    <source>
        <dbReference type="ARBA" id="ARBA00022737"/>
    </source>
</evidence>
<dbReference type="Gene3D" id="3.80.10.10">
    <property type="entry name" value="Ribonuclease Inhibitor"/>
    <property type="match status" value="1"/>
</dbReference>
<dbReference type="AlphaFoldDB" id="A0A9X8DYJ5"/>
<dbReference type="PANTHER" id="PTHR48051:SF1">
    <property type="entry name" value="RAS SUPPRESSOR PROTEIN 1"/>
    <property type="match status" value="1"/>
</dbReference>
<gene>
    <name evidence="3" type="ORF">DYB28_016183</name>
</gene>
<dbReference type="GO" id="GO:0005737">
    <property type="term" value="C:cytoplasm"/>
    <property type="evidence" value="ECO:0007669"/>
    <property type="project" value="TreeGrafter"/>
</dbReference>
<keyword evidence="2" id="KW-0677">Repeat</keyword>